<feature type="compositionally biased region" description="Gly residues" evidence="1">
    <location>
        <begin position="12"/>
        <end position="23"/>
    </location>
</feature>
<proteinExistence type="predicted"/>
<dbReference type="AlphaFoldDB" id="A0A9P6I804"/>
<feature type="compositionally biased region" description="Basic and acidic residues" evidence="1">
    <location>
        <begin position="294"/>
        <end position="308"/>
    </location>
</feature>
<dbReference type="GeneID" id="62160308"/>
<gene>
    <name evidence="2" type="ORF">CkaCkLH20_04515</name>
</gene>
<feature type="region of interest" description="Disordered" evidence="1">
    <location>
        <begin position="294"/>
        <end position="370"/>
    </location>
</feature>
<sequence>MDSNAVPFTFQAGGGQLSFGGGSQELPACTWEAPEPSQDEDDGNDRKRRRVQVDMDKLGVSVLKLGSDMTFDFRSAHAEAEKKLIDITAERDELQNNLDVSRETIARLETEANHLRAVGRAEHDLIKAEKQRLEAQLVDIRTDLAEAKKKNRKLETRVKEEKANVTAKTEESQQLEDTLKEVKTKLKNARNKNKAKEQEFDNLKDDVNRLREDYTNLRSENELKVEECRNLQDDLLAVAQLNDRFSELETKNKELGEKRDLLMAEKLELKEDYNKLEGETDKLKDKIEQLKTENEELKLEKQELERDNNALADTCYGSPKTPRTPRKKATPKKSQPSRSPSVVESGSSSITAAGSMNESLSWIKDEMDSV</sequence>
<organism evidence="2 3">
    <name type="scientific">Colletotrichum karsti</name>
    <dbReference type="NCBI Taxonomy" id="1095194"/>
    <lineage>
        <taxon>Eukaryota</taxon>
        <taxon>Fungi</taxon>
        <taxon>Dikarya</taxon>
        <taxon>Ascomycota</taxon>
        <taxon>Pezizomycotina</taxon>
        <taxon>Sordariomycetes</taxon>
        <taxon>Hypocreomycetidae</taxon>
        <taxon>Glomerellales</taxon>
        <taxon>Glomerellaceae</taxon>
        <taxon>Colletotrichum</taxon>
        <taxon>Colletotrichum boninense species complex</taxon>
    </lineage>
</organism>
<keyword evidence="3" id="KW-1185">Reference proteome</keyword>
<reference evidence="2" key="1">
    <citation type="submission" date="2020-03" db="EMBL/GenBank/DDBJ databases">
        <authorList>
            <person name="He L."/>
        </authorList>
    </citation>
    <scope>NUCLEOTIDE SEQUENCE</scope>
    <source>
        <strain evidence="2">CkLH20</strain>
    </source>
</reference>
<dbReference type="OrthoDB" id="4836536at2759"/>
<comment type="caution">
    <text evidence="2">The sequence shown here is derived from an EMBL/GenBank/DDBJ whole genome shotgun (WGS) entry which is preliminary data.</text>
</comment>
<evidence type="ECO:0000313" key="3">
    <source>
        <dbReference type="Proteomes" id="UP000781932"/>
    </source>
</evidence>
<accession>A0A9P6I804</accession>
<evidence type="ECO:0000256" key="1">
    <source>
        <dbReference type="SAM" id="MobiDB-lite"/>
    </source>
</evidence>
<protein>
    <submittedName>
        <fullName evidence="2">Uncharacterized protein</fullName>
    </submittedName>
</protein>
<dbReference type="Gene3D" id="1.20.5.340">
    <property type="match status" value="1"/>
</dbReference>
<dbReference type="PANTHER" id="PTHR43941:SF1">
    <property type="entry name" value="STRUCTURAL MAINTENANCE OF CHROMOSOMES PROTEIN 2"/>
    <property type="match status" value="1"/>
</dbReference>
<dbReference type="Proteomes" id="UP000781932">
    <property type="component" value="Unassembled WGS sequence"/>
</dbReference>
<dbReference type="EMBL" id="JAATWM020000012">
    <property type="protein sequence ID" value="KAF9877939.1"/>
    <property type="molecule type" value="Genomic_DNA"/>
</dbReference>
<feature type="compositionally biased region" description="Polar residues" evidence="1">
    <location>
        <begin position="350"/>
        <end position="360"/>
    </location>
</feature>
<evidence type="ECO:0000313" key="2">
    <source>
        <dbReference type="EMBL" id="KAF9877939.1"/>
    </source>
</evidence>
<reference evidence="2" key="2">
    <citation type="submission" date="2020-11" db="EMBL/GenBank/DDBJ databases">
        <title>Whole genome sequencing of Colletotrichum sp.</title>
        <authorList>
            <person name="Li H."/>
        </authorList>
    </citation>
    <scope>NUCLEOTIDE SEQUENCE</scope>
    <source>
        <strain evidence="2">CkLH20</strain>
    </source>
</reference>
<name>A0A9P6I804_9PEZI</name>
<dbReference type="RefSeq" id="XP_038747400.1">
    <property type="nucleotide sequence ID" value="XM_038887234.1"/>
</dbReference>
<feature type="region of interest" description="Disordered" evidence="1">
    <location>
        <begin position="1"/>
        <end position="51"/>
    </location>
</feature>
<feature type="compositionally biased region" description="Low complexity" evidence="1">
    <location>
        <begin position="332"/>
        <end position="349"/>
    </location>
</feature>
<dbReference type="PANTHER" id="PTHR43941">
    <property type="entry name" value="STRUCTURAL MAINTENANCE OF CHROMOSOMES PROTEIN 2"/>
    <property type="match status" value="1"/>
</dbReference>